<sequence length="121" mass="13679">MCIADGAQHAEKQPEARALSDIAEMMLSGKLNMVQAMARLTSVVERMFPDVWTPHKVAVRKGVPKPQKARRRVIYARPRSLFKRKQKEAAVCSRWTVKGTLEICRGQAQRYDGILERSLGS</sequence>
<dbReference type="KEGG" id="ovi:T265_12151"/>
<dbReference type="AlphaFoldDB" id="A0A074YVV2"/>
<dbReference type="EMBL" id="KL597900">
    <property type="protein sequence ID" value="KER18803.1"/>
    <property type="molecule type" value="Genomic_DNA"/>
</dbReference>
<evidence type="ECO:0000313" key="1">
    <source>
        <dbReference type="EMBL" id="KER18803.1"/>
    </source>
</evidence>
<dbReference type="GeneID" id="20326319"/>
<dbReference type="RefSeq" id="XP_009177454.1">
    <property type="nucleotide sequence ID" value="XM_009179190.1"/>
</dbReference>
<accession>A0A074YVV2</accession>
<proteinExistence type="predicted"/>
<gene>
    <name evidence="1" type="ORF">T265_12151</name>
</gene>
<name>A0A074YVV2_OPIVI</name>
<evidence type="ECO:0000313" key="2">
    <source>
        <dbReference type="Proteomes" id="UP000054324"/>
    </source>
</evidence>
<organism evidence="1 2">
    <name type="scientific">Opisthorchis viverrini</name>
    <name type="common">Southeast Asian liver fluke</name>
    <dbReference type="NCBI Taxonomy" id="6198"/>
    <lineage>
        <taxon>Eukaryota</taxon>
        <taxon>Metazoa</taxon>
        <taxon>Spiralia</taxon>
        <taxon>Lophotrochozoa</taxon>
        <taxon>Platyhelminthes</taxon>
        <taxon>Trematoda</taxon>
        <taxon>Digenea</taxon>
        <taxon>Opisthorchiida</taxon>
        <taxon>Opisthorchiata</taxon>
        <taxon>Opisthorchiidae</taxon>
        <taxon>Opisthorchis</taxon>
    </lineage>
</organism>
<protein>
    <submittedName>
        <fullName evidence="1">Uncharacterized protein</fullName>
    </submittedName>
</protein>
<dbReference type="Proteomes" id="UP000054324">
    <property type="component" value="Unassembled WGS sequence"/>
</dbReference>
<dbReference type="CTD" id="20326319"/>
<keyword evidence="2" id="KW-1185">Reference proteome</keyword>
<reference evidence="1 2" key="1">
    <citation type="submission" date="2013-11" db="EMBL/GenBank/DDBJ databases">
        <title>Opisthorchis viverrini - life in the bile duct.</title>
        <authorList>
            <person name="Young N.D."/>
            <person name="Nagarajan N."/>
            <person name="Lin S.J."/>
            <person name="Korhonen P.K."/>
            <person name="Jex A.R."/>
            <person name="Hall R.S."/>
            <person name="Safavi-Hemami H."/>
            <person name="Kaewkong W."/>
            <person name="Bertrand D."/>
            <person name="Gao S."/>
            <person name="Seet Q."/>
            <person name="Wongkham S."/>
            <person name="Teh B.T."/>
            <person name="Wongkham C."/>
            <person name="Intapan P.M."/>
            <person name="Maleewong W."/>
            <person name="Yang X."/>
            <person name="Hu M."/>
            <person name="Wang Z."/>
            <person name="Hofmann A."/>
            <person name="Sternberg P.W."/>
            <person name="Tan P."/>
            <person name="Wang J."/>
            <person name="Gasser R.B."/>
        </authorList>
    </citation>
    <scope>NUCLEOTIDE SEQUENCE [LARGE SCALE GENOMIC DNA]</scope>
</reference>